<keyword evidence="1" id="KW-1133">Transmembrane helix</keyword>
<accession>A0A3E0B1P7</accession>
<feature type="transmembrane region" description="Helical" evidence="1">
    <location>
        <begin position="57"/>
        <end position="79"/>
    </location>
</feature>
<proteinExistence type="predicted"/>
<protein>
    <submittedName>
        <fullName evidence="2">Energy coupling factor transporter S component ThiW</fullName>
    </submittedName>
</protein>
<dbReference type="Gene3D" id="1.10.1760.20">
    <property type="match status" value="1"/>
</dbReference>
<evidence type="ECO:0000313" key="2">
    <source>
        <dbReference type="EMBL" id="REG25899.1"/>
    </source>
</evidence>
<reference evidence="2 3" key="1">
    <citation type="submission" date="2018-08" db="EMBL/GenBank/DDBJ databases">
        <title>Genomic Encyclopedia of Type Strains, Phase IV (KMG-IV): sequencing the most valuable type-strain genomes for metagenomic binning, comparative biology and taxonomic classification.</title>
        <authorList>
            <person name="Goeker M."/>
        </authorList>
    </citation>
    <scope>NUCLEOTIDE SEQUENCE [LARGE SCALE GENOMIC DNA]</scope>
    <source>
        <strain evidence="2 3">DSM 17274</strain>
    </source>
</reference>
<dbReference type="NCBIfam" id="TIGR02359">
    <property type="entry name" value="thiW"/>
    <property type="match status" value="1"/>
</dbReference>
<feature type="transmembrane region" description="Helical" evidence="1">
    <location>
        <begin position="174"/>
        <end position="197"/>
    </location>
</feature>
<keyword evidence="1" id="KW-0472">Membrane</keyword>
<keyword evidence="3" id="KW-1185">Reference proteome</keyword>
<gene>
    <name evidence="2" type="ORF">DFR63_0947</name>
</gene>
<evidence type="ECO:0000313" key="3">
    <source>
        <dbReference type="Proteomes" id="UP000257076"/>
    </source>
</evidence>
<feature type="transmembrane region" description="Helical" evidence="1">
    <location>
        <begin position="112"/>
        <end position="136"/>
    </location>
</feature>
<feature type="transmembrane region" description="Helical" evidence="1">
    <location>
        <begin position="148"/>
        <end position="168"/>
    </location>
</feature>
<dbReference type="EMBL" id="QUMW01000009">
    <property type="protein sequence ID" value="REG25899.1"/>
    <property type="molecule type" value="Genomic_DNA"/>
</dbReference>
<name>A0A3E0B1P7_9STAP</name>
<sequence>MPTHRVFRIHERPSHQRIAPFVDMSARHANAPSQAFLTSNFKIGGTTINKLTKNMTYTAAFVALNVILSTLVTIPIGIIRAAPMQHLINVLGAVITGPWVIVQAFISSTIRVLFGTGTVFAYPGSMIGALLAWLLYKYSKKLSLAATGEVIGTGVIGALSLYPLIIVLELDAQIFTVVAAAFLVSSLIGAITSYIILKQLEKHGVLRRI</sequence>
<dbReference type="Pfam" id="PF09512">
    <property type="entry name" value="ThiW"/>
    <property type="match status" value="1"/>
</dbReference>
<keyword evidence="1" id="KW-0812">Transmembrane</keyword>
<feature type="transmembrane region" description="Helical" evidence="1">
    <location>
        <begin position="86"/>
        <end position="106"/>
    </location>
</feature>
<evidence type="ECO:0000256" key="1">
    <source>
        <dbReference type="SAM" id="Phobius"/>
    </source>
</evidence>
<organism evidence="2 3">
    <name type="scientific">Jeotgalicoccus halotolerans</name>
    <dbReference type="NCBI Taxonomy" id="157227"/>
    <lineage>
        <taxon>Bacteria</taxon>
        <taxon>Bacillati</taxon>
        <taxon>Bacillota</taxon>
        <taxon>Bacilli</taxon>
        <taxon>Bacillales</taxon>
        <taxon>Staphylococcaceae</taxon>
        <taxon>Jeotgalicoccus</taxon>
    </lineage>
</organism>
<dbReference type="InterPro" id="IPR012652">
    <property type="entry name" value="ThiW"/>
</dbReference>
<dbReference type="Proteomes" id="UP000257076">
    <property type="component" value="Unassembled WGS sequence"/>
</dbReference>
<dbReference type="AlphaFoldDB" id="A0A3E0B1P7"/>
<comment type="caution">
    <text evidence="2">The sequence shown here is derived from an EMBL/GenBank/DDBJ whole genome shotgun (WGS) entry which is preliminary data.</text>
</comment>